<protein>
    <submittedName>
        <fullName evidence="1">Uncharacterized protein</fullName>
    </submittedName>
</protein>
<accession>A0A396HZ19</accession>
<dbReference type="EMBL" id="PSQE01000004">
    <property type="protein sequence ID" value="RHN58582.1"/>
    <property type="molecule type" value="Genomic_DNA"/>
</dbReference>
<dbReference type="AlphaFoldDB" id="A0A396HZ19"/>
<organism evidence="1">
    <name type="scientific">Medicago truncatula</name>
    <name type="common">Barrel medic</name>
    <name type="synonym">Medicago tribuloides</name>
    <dbReference type="NCBI Taxonomy" id="3880"/>
    <lineage>
        <taxon>Eukaryota</taxon>
        <taxon>Viridiplantae</taxon>
        <taxon>Streptophyta</taxon>
        <taxon>Embryophyta</taxon>
        <taxon>Tracheophyta</taxon>
        <taxon>Spermatophyta</taxon>
        <taxon>Magnoliopsida</taxon>
        <taxon>eudicotyledons</taxon>
        <taxon>Gunneridae</taxon>
        <taxon>Pentapetalae</taxon>
        <taxon>rosids</taxon>
        <taxon>fabids</taxon>
        <taxon>Fabales</taxon>
        <taxon>Fabaceae</taxon>
        <taxon>Papilionoideae</taxon>
        <taxon>50 kb inversion clade</taxon>
        <taxon>NPAAA clade</taxon>
        <taxon>Hologalegina</taxon>
        <taxon>IRL clade</taxon>
        <taxon>Trifolieae</taxon>
        <taxon>Medicago</taxon>
    </lineage>
</organism>
<evidence type="ECO:0000313" key="1">
    <source>
        <dbReference type="EMBL" id="RHN58582.1"/>
    </source>
</evidence>
<name>A0A396HZ19_MEDTR</name>
<gene>
    <name evidence="1" type="ORF">MtrunA17_Chr4g0003931</name>
</gene>
<comment type="caution">
    <text evidence="1">The sequence shown here is derived from an EMBL/GenBank/DDBJ whole genome shotgun (WGS) entry which is preliminary data.</text>
</comment>
<reference evidence="1" key="1">
    <citation type="journal article" date="2018" name="Nat. Plants">
        <title>Whole-genome landscape of Medicago truncatula symbiotic genes.</title>
        <authorList>
            <person name="Pecrix Y."/>
            <person name="Gamas P."/>
            <person name="Carrere S."/>
        </authorList>
    </citation>
    <scope>NUCLEOTIDE SEQUENCE</scope>
    <source>
        <tissue evidence="1">Leaves</tissue>
    </source>
</reference>
<sequence length="48" mass="5737">MKLEIWKGHENHAEEVTCIDEGNGTTSFEGVERKEQHKKEKRLVFKYF</sequence>
<dbReference type="Gramene" id="rna20505">
    <property type="protein sequence ID" value="RHN58582.1"/>
    <property type="gene ID" value="gene20505"/>
</dbReference>
<dbReference type="Proteomes" id="UP000265566">
    <property type="component" value="Chromosome 4"/>
</dbReference>
<proteinExistence type="predicted"/>